<feature type="region of interest" description="Disordered" evidence="1">
    <location>
        <begin position="73"/>
        <end position="92"/>
    </location>
</feature>
<sequence length="205" mass="23631">MEEFNTPIGQRTNHPMSSTRADVIVEDLLGMGNNFNQTGSSLREERDQSLEREVRNLTNIVGQLTHQMEALSNENHRLTQENERSRDRLRGDNSRRVTIEDIQDLSDLQNSRLRVIENAVRGQPRSIIRAQDINELSLSELASFKVRSTLDRFIKKIEACARGEERLTLAELKMSDDVGSIVAAERQKKGVQEWDDFKKMLYDLF</sequence>
<comment type="caution">
    <text evidence="2">The sequence shown here is derived from an EMBL/GenBank/DDBJ whole genome shotgun (WGS) entry which is preliminary data.</text>
</comment>
<evidence type="ECO:0000313" key="3">
    <source>
        <dbReference type="Proteomes" id="UP001497623"/>
    </source>
</evidence>
<gene>
    <name evidence="2" type="ORF">MNOR_LOCUS16887</name>
</gene>
<feature type="compositionally biased region" description="Basic and acidic residues" evidence="1">
    <location>
        <begin position="74"/>
        <end position="92"/>
    </location>
</feature>
<keyword evidence="3" id="KW-1185">Reference proteome</keyword>
<evidence type="ECO:0000313" key="2">
    <source>
        <dbReference type="EMBL" id="CAL4100800.1"/>
    </source>
</evidence>
<name>A0AAV2QU56_MEGNR</name>
<protein>
    <submittedName>
        <fullName evidence="2">Uncharacterized protein</fullName>
    </submittedName>
</protein>
<organism evidence="2 3">
    <name type="scientific">Meganyctiphanes norvegica</name>
    <name type="common">Northern krill</name>
    <name type="synonym">Thysanopoda norvegica</name>
    <dbReference type="NCBI Taxonomy" id="48144"/>
    <lineage>
        <taxon>Eukaryota</taxon>
        <taxon>Metazoa</taxon>
        <taxon>Ecdysozoa</taxon>
        <taxon>Arthropoda</taxon>
        <taxon>Crustacea</taxon>
        <taxon>Multicrustacea</taxon>
        <taxon>Malacostraca</taxon>
        <taxon>Eumalacostraca</taxon>
        <taxon>Eucarida</taxon>
        <taxon>Euphausiacea</taxon>
        <taxon>Euphausiidae</taxon>
        <taxon>Meganyctiphanes</taxon>
    </lineage>
</organism>
<evidence type="ECO:0000256" key="1">
    <source>
        <dbReference type="SAM" id="MobiDB-lite"/>
    </source>
</evidence>
<reference evidence="2 3" key="1">
    <citation type="submission" date="2024-05" db="EMBL/GenBank/DDBJ databases">
        <authorList>
            <person name="Wallberg A."/>
        </authorList>
    </citation>
    <scope>NUCLEOTIDE SEQUENCE [LARGE SCALE GENOMIC DNA]</scope>
</reference>
<proteinExistence type="predicted"/>
<dbReference type="AlphaFoldDB" id="A0AAV2QU56"/>
<dbReference type="Proteomes" id="UP001497623">
    <property type="component" value="Unassembled WGS sequence"/>
</dbReference>
<accession>A0AAV2QU56</accession>
<dbReference type="EMBL" id="CAXKWB010011312">
    <property type="protein sequence ID" value="CAL4100800.1"/>
    <property type="molecule type" value="Genomic_DNA"/>
</dbReference>